<organism evidence="1 2">
    <name type="scientific">Anaerostipes hominis</name>
    <name type="common">ex Liu et al. 2021</name>
    <dbReference type="NCBI Taxonomy" id="2763018"/>
    <lineage>
        <taxon>Bacteria</taxon>
        <taxon>Bacillati</taxon>
        <taxon>Bacillota</taxon>
        <taxon>Clostridia</taxon>
        <taxon>Lachnospirales</taxon>
        <taxon>Lachnospiraceae</taxon>
        <taxon>Anaerostipes</taxon>
    </lineage>
</organism>
<evidence type="ECO:0008006" key="3">
    <source>
        <dbReference type="Google" id="ProtNLM"/>
    </source>
</evidence>
<gene>
    <name evidence="1" type="ORF">H8S22_06555</name>
</gene>
<sequence>MKILVMGKEYKLNGKDVDASKKMALDYFDKVRKLSVQHIAPKLYWTSIVVMHVVTNELLNSIDSESLAMLLNGDDSLERAELIKRKKRIFRNKTNPKPPLKHSNLT</sequence>
<name>A0ABR7FS35_9FIRM</name>
<dbReference type="Proteomes" id="UP000635828">
    <property type="component" value="Unassembled WGS sequence"/>
</dbReference>
<comment type="caution">
    <text evidence="1">The sequence shown here is derived from an EMBL/GenBank/DDBJ whole genome shotgun (WGS) entry which is preliminary data.</text>
</comment>
<accession>A0ABR7FS35</accession>
<dbReference type="RefSeq" id="WP_024727450.1">
    <property type="nucleotide sequence ID" value="NZ_JACOOS010000005.1"/>
</dbReference>
<reference evidence="1 2" key="1">
    <citation type="submission" date="2020-08" db="EMBL/GenBank/DDBJ databases">
        <title>Genome public.</title>
        <authorList>
            <person name="Liu C."/>
            <person name="Sun Q."/>
        </authorList>
    </citation>
    <scope>NUCLEOTIDE SEQUENCE [LARGE SCALE GENOMIC DNA]</scope>
    <source>
        <strain evidence="1 2">NSJ-7</strain>
    </source>
</reference>
<protein>
    <recommendedName>
        <fullName evidence="3">Cell division protein ZapA</fullName>
    </recommendedName>
</protein>
<proteinExistence type="predicted"/>
<evidence type="ECO:0000313" key="2">
    <source>
        <dbReference type="Proteomes" id="UP000635828"/>
    </source>
</evidence>
<dbReference type="EMBL" id="JACOOS010000005">
    <property type="protein sequence ID" value="MBC5677281.1"/>
    <property type="molecule type" value="Genomic_DNA"/>
</dbReference>
<keyword evidence="2" id="KW-1185">Reference proteome</keyword>
<evidence type="ECO:0000313" key="1">
    <source>
        <dbReference type="EMBL" id="MBC5677281.1"/>
    </source>
</evidence>